<dbReference type="EMBL" id="JADEWL010000169">
    <property type="protein sequence ID" value="MBE9216449.1"/>
    <property type="molecule type" value="Genomic_DNA"/>
</dbReference>
<keyword evidence="5" id="KW-0521">NADP</keyword>
<keyword evidence="8" id="KW-1185">Reference proteome</keyword>
<evidence type="ECO:0000256" key="4">
    <source>
        <dbReference type="ARBA" id="ARBA00022827"/>
    </source>
</evidence>
<dbReference type="GO" id="GO:0004499">
    <property type="term" value="F:N,N-dimethylaniline monooxygenase activity"/>
    <property type="evidence" value="ECO:0007669"/>
    <property type="project" value="InterPro"/>
</dbReference>
<evidence type="ECO:0000256" key="5">
    <source>
        <dbReference type="ARBA" id="ARBA00022857"/>
    </source>
</evidence>
<evidence type="ECO:0000256" key="1">
    <source>
        <dbReference type="ARBA" id="ARBA00009183"/>
    </source>
</evidence>
<comment type="similarity">
    <text evidence="2">Belongs to the FAD-binding monooxygenase family.</text>
</comment>
<name>A0A8J7JW32_9CYAN</name>
<sequence length="508" mass="58014">MSIKKVCVIGAGVSGLVAAKTFVEEGFDVTVFEKQAALGGVWEKSRSYPEVRTQNSRHTYCFTDYPMPEDYPEWPNSEQVRRYLQSYADNFGVSERICFQTEVTNIFRKAGKEVVWIVSVKINNQREENHEFDFVLVCNGVLNIPKIPIFPGKEEFLAAGGKILHSSECNDTSLIKNKRVVVVGFGKSACDIATFAANTAKESTLLFRRAFWKIPKFFFNKIHFEHILLTRFSEIWLPYRKLKGIEKLLHTIATPLVWAFWRLNELILRNQFNLDVYKMLPDELMNLSLGCNANLAVDNFYESVLSGKIKAKKASITKFIPDGLELDDGENLKADVVIFGTGFRQDIPFLEAKYRRLIKDEQGSFHLYRNLINPDVPNMGFIGYSVSFFCQLTSEVGAWWLVEYAKGNLVLPTPSQMHAEIEEHLNWDKLNLPPAIAPGTCVSRFSFHYLEDLIEDMGFHIFGKGAKPIQGIMERINPSAYQEIRQQLRGKKALSVKKNYVKEVVKVS</sequence>
<dbReference type="GO" id="GO:0050660">
    <property type="term" value="F:flavin adenine dinucleotide binding"/>
    <property type="evidence" value="ECO:0007669"/>
    <property type="project" value="InterPro"/>
</dbReference>
<gene>
    <name evidence="7" type="ORF">IQ247_27955</name>
</gene>
<dbReference type="PRINTS" id="PR00370">
    <property type="entry name" value="FMOXYGENASE"/>
</dbReference>
<dbReference type="SUPFAM" id="SSF51905">
    <property type="entry name" value="FAD/NAD(P)-binding domain"/>
    <property type="match status" value="2"/>
</dbReference>
<comment type="similarity">
    <text evidence="1">Belongs to the FMO family.</text>
</comment>
<keyword evidence="6" id="KW-0560">Oxidoreductase</keyword>
<dbReference type="Proteomes" id="UP000620559">
    <property type="component" value="Unassembled WGS sequence"/>
</dbReference>
<evidence type="ECO:0000256" key="2">
    <source>
        <dbReference type="ARBA" id="ARBA00010139"/>
    </source>
</evidence>
<dbReference type="InterPro" id="IPR050346">
    <property type="entry name" value="FMO-like"/>
</dbReference>
<dbReference type="PANTHER" id="PTHR23023">
    <property type="entry name" value="DIMETHYLANILINE MONOOXYGENASE"/>
    <property type="match status" value="1"/>
</dbReference>
<protein>
    <submittedName>
        <fullName evidence="7">FAD-dependent oxidoreductase</fullName>
    </submittedName>
</protein>
<reference evidence="7" key="1">
    <citation type="submission" date="2020-10" db="EMBL/GenBank/DDBJ databases">
        <authorList>
            <person name="Castelo-Branco R."/>
            <person name="Eusebio N."/>
            <person name="Adriana R."/>
            <person name="Vieira A."/>
            <person name="Brugerolle De Fraissinette N."/>
            <person name="Rezende De Castro R."/>
            <person name="Schneider M.P."/>
            <person name="Vasconcelos V."/>
            <person name="Leao P.N."/>
        </authorList>
    </citation>
    <scope>NUCLEOTIDE SEQUENCE</scope>
    <source>
        <strain evidence="7">LEGE 06105</strain>
    </source>
</reference>
<evidence type="ECO:0000313" key="8">
    <source>
        <dbReference type="Proteomes" id="UP000620559"/>
    </source>
</evidence>
<keyword evidence="4" id="KW-0274">FAD</keyword>
<dbReference type="PIRSF" id="PIRSF000332">
    <property type="entry name" value="FMO"/>
    <property type="match status" value="1"/>
</dbReference>
<evidence type="ECO:0000313" key="7">
    <source>
        <dbReference type="EMBL" id="MBE9216449.1"/>
    </source>
</evidence>
<dbReference type="InterPro" id="IPR000960">
    <property type="entry name" value="Flavin_mOase"/>
</dbReference>
<dbReference type="InterPro" id="IPR020946">
    <property type="entry name" value="Flavin_mOase-like"/>
</dbReference>
<dbReference type="AlphaFoldDB" id="A0A8J7JW32"/>
<dbReference type="GO" id="GO:0050661">
    <property type="term" value="F:NADP binding"/>
    <property type="evidence" value="ECO:0007669"/>
    <property type="project" value="InterPro"/>
</dbReference>
<dbReference type="RefSeq" id="WP_193925021.1">
    <property type="nucleotide sequence ID" value="NZ_JADEWL010000169.1"/>
</dbReference>
<proteinExistence type="inferred from homology"/>
<keyword evidence="3" id="KW-0285">Flavoprotein</keyword>
<evidence type="ECO:0000256" key="3">
    <source>
        <dbReference type="ARBA" id="ARBA00022630"/>
    </source>
</evidence>
<evidence type="ECO:0000256" key="6">
    <source>
        <dbReference type="ARBA" id="ARBA00023002"/>
    </source>
</evidence>
<comment type="caution">
    <text evidence="7">The sequence shown here is derived from an EMBL/GenBank/DDBJ whole genome shotgun (WGS) entry which is preliminary data.</text>
</comment>
<dbReference type="InterPro" id="IPR036188">
    <property type="entry name" value="FAD/NAD-bd_sf"/>
</dbReference>
<accession>A0A8J7JW32</accession>
<dbReference type="Pfam" id="PF00743">
    <property type="entry name" value="FMO-like"/>
    <property type="match status" value="1"/>
</dbReference>
<organism evidence="7 8">
    <name type="scientific">Plectonema cf. radiosum LEGE 06105</name>
    <dbReference type="NCBI Taxonomy" id="945769"/>
    <lineage>
        <taxon>Bacteria</taxon>
        <taxon>Bacillati</taxon>
        <taxon>Cyanobacteriota</taxon>
        <taxon>Cyanophyceae</taxon>
        <taxon>Oscillatoriophycideae</taxon>
        <taxon>Oscillatoriales</taxon>
        <taxon>Microcoleaceae</taxon>
        <taxon>Plectonema</taxon>
    </lineage>
</organism>
<dbReference type="Gene3D" id="3.50.50.60">
    <property type="entry name" value="FAD/NAD(P)-binding domain"/>
    <property type="match status" value="1"/>
</dbReference>